<feature type="signal peptide" evidence="4">
    <location>
        <begin position="1"/>
        <end position="24"/>
    </location>
</feature>
<sequence length="1424" mass="161533">MDSKTQRVLLCLTFLLPSLKSNEGICPIPENILPCICSTRNEDPQIWCTHSDLMQVTKGIQKVGQFVRKPIDELIVENNYLPSLPGKLFQGVNVARLMLRHNGLESVSAAWLETQEPNLVEIFIVENDLKSLPAESFSKLHNLQALTIQSQSLKRIPSLNYLTRLRYVSIQSDSLTSISEHTFRNLPNLDKIFIEGSPKLHTLEENAFYDLPKLAKLEITKCGIMNIHMRAFSLLPMLNELSLGNNFISDATMIGRAIRDLPMLSNLNLNHNYISKLNEGAFVDQPMLEVLLLAHNSISIIHHGAFHLVPKLRVVDLNYNEIVRIHPESFLQPSGSGVEELSLIGNKIMHISEFRSLLDALPRLKFLDMSENFLQNIPRGALRGHPSLEQLHLNKNNIKFIESEAFVAMPALRELQLSNNSLNDMNEGPYWNLPALKGLDISKNFFRRLQPKLLYNLPALRRINISGNQISIIDPLTFMDSPFLEYINISKNALITIHPATFRNLENLYEIDASSNRLVEFLPGLPRGLEQLYLQKNQITSLPTLPSPDLELPSLRTLDLSNNGIQKIPHGVLKILQNLRRFYMKRNGLKQIEAMTFSDLQHLEILDLSENQIISIHPKSFDKLSQLKRVNINGNHIENIDFSAIKDNIVLAAMDLSKNRLKSISTDRINQPMNIEILNISFNKLYELPKSLNMLLNLKVLDVSYNHLKHFDGNSINSIQTLKEIKVPSNKIAELRSGTLENLQDLETIDFDNNQIETIHPLAIANLANLTSVFLSRNHLVDLPDRAFSNLPRLRIIELQGNRLQFVSIRAFDNMPLVQYLNMSNNQMTNLENSGIRQLTSLEVLDLSFNKVTMITRESFQYMEWLVELNLDNNHVCSINGNPFDFMPRLKVLSLRHNRLTTITENNFMKLRHNIAIFDIDGNPIICNCGIIWLKSWLAESTSTGPKCADGTHVKDISFGRDDCKNQPLRNEDRSCFTHENQALLPSIGTSVLSSVNKIADYSTGLKNNYQGNKINRPSPEESDYFYDDYVDYPYNETLMAINNDQTNYTNKKIGNTPTLYASMKNVTDKRTSVIGSSTTASPPKTGFTFFGLPLPSLDMGKLLTTGRKIDWSENKNTPNLKKYPVTDLPKFETGGFTPMLPSTSSGFSPIVSPIPTPTVNKTHTVISDGGKIRYGNIGMINNTFLAHEIVPPKTVVNNITTHRNTKSEVHEVKSYFGKDNSTQIAYNKTKNVEEQKSDPTNLSKYNMIESNYTITHVTEKEGIITTDSNDMLQTWLDTTSNPTPTSWPITTRPTKKHKIDSQPTALSAVLATKNDDFIWNGTRAATITKVNLPHAEHYDLRNNYAPVTNREAKTRFSDLQVPNNKSKDTKDWYYKNYNKSHLDPYIAPGINKSTSASNLVQKTYFLDVIVILYILYNINLFQI</sequence>
<dbReference type="InterPro" id="IPR032675">
    <property type="entry name" value="LRR_dom_sf"/>
</dbReference>
<dbReference type="SMART" id="SM00364">
    <property type="entry name" value="LRR_BAC"/>
    <property type="match status" value="12"/>
</dbReference>
<reference evidence="5" key="1">
    <citation type="submission" date="2021-02" db="EMBL/GenBank/DDBJ databases">
        <authorList>
            <person name="Steward A R."/>
        </authorList>
    </citation>
    <scope>NUCLEOTIDE SEQUENCE</scope>
</reference>
<dbReference type="FunFam" id="3.80.10.10:FF:001360">
    <property type="entry name" value="Uncharacterized protein"/>
    <property type="match status" value="1"/>
</dbReference>
<keyword evidence="6" id="KW-1185">Reference proteome</keyword>
<evidence type="ECO:0000256" key="3">
    <source>
        <dbReference type="SAM" id="MobiDB-lite"/>
    </source>
</evidence>
<proteinExistence type="predicted"/>
<dbReference type="PANTHER" id="PTHR24366">
    <property type="entry name" value="IG(IMMUNOGLOBULIN) AND LRR(LEUCINE RICH REPEAT) DOMAINS"/>
    <property type="match status" value="1"/>
</dbReference>
<dbReference type="InterPro" id="IPR001611">
    <property type="entry name" value="Leu-rich_rpt"/>
</dbReference>
<dbReference type="FunFam" id="3.80.10.10:FF:001164">
    <property type="entry name" value="GH01279p"/>
    <property type="match status" value="1"/>
</dbReference>
<evidence type="ECO:0000313" key="5">
    <source>
        <dbReference type="EMBL" id="CAF4870608.1"/>
    </source>
</evidence>
<dbReference type="InterPro" id="IPR026906">
    <property type="entry name" value="LRR_5"/>
</dbReference>
<dbReference type="OrthoDB" id="8195690at2759"/>
<comment type="caution">
    <text evidence="5">The sequence shown here is derived from an EMBL/GenBank/DDBJ whole genome shotgun (WGS) entry which is preliminary data.</text>
</comment>
<dbReference type="SMART" id="SM00365">
    <property type="entry name" value="LRR_SD22"/>
    <property type="match status" value="11"/>
</dbReference>
<dbReference type="Proteomes" id="UP000663880">
    <property type="component" value="Unassembled WGS sequence"/>
</dbReference>
<dbReference type="SUPFAM" id="SSF52047">
    <property type="entry name" value="RNI-like"/>
    <property type="match status" value="1"/>
</dbReference>
<dbReference type="SUPFAM" id="SSF52058">
    <property type="entry name" value="L domain-like"/>
    <property type="match status" value="2"/>
</dbReference>
<name>A0A821TG40_9NEOP</name>
<feature type="compositionally biased region" description="Polar residues" evidence="3">
    <location>
        <begin position="1278"/>
        <end position="1293"/>
    </location>
</feature>
<evidence type="ECO:0000256" key="1">
    <source>
        <dbReference type="ARBA" id="ARBA00022614"/>
    </source>
</evidence>
<keyword evidence="1" id="KW-0433">Leucine-rich repeat</keyword>
<evidence type="ECO:0000256" key="4">
    <source>
        <dbReference type="SAM" id="SignalP"/>
    </source>
</evidence>
<organism evidence="5 6">
    <name type="scientific">Pieris macdunnoughi</name>
    <dbReference type="NCBI Taxonomy" id="345717"/>
    <lineage>
        <taxon>Eukaryota</taxon>
        <taxon>Metazoa</taxon>
        <taxon>Ecdysozoa</taxon>
        <taxon>Arthropoda</taxon>
        <taxon>Hexapoda</taxon>
        <taxon>Insecta</taxon>
        <taxon>Pterygota</taxon>
        <taxon>Neoptera</taxon>
        <taxon>Endopterygota</taxon>
        <taxon>Lepidoptera</taxon>
        <taxon>Glossata</taxon>
        <taxon>Ditrysia</taxon>
        <taxon>Papilionoidea</taxon>
        <taxon>Pieridae</taxon>
        <taxon>Pierinae</taxon>
        <taxon>Pieris</taxon>
    </lineage>
</organism>
<evidence type="ECO:0008006" key="7">
    <source>
        <dbReference type="Google" id="ProtNLM"/>
    </source>
</evidence>
<evidence type="ECO:0000256" key="2">
    <source>
        <dbReference type="ARBA" id="ARBA00022737"/>
    </source>
</evidence>
<dbReference type="InterPro" id="IPR003591">
    <property type="entry name" value="Leu-rich_rpt_typical-subtyp"/>
</dbReference>
<dbReference type="Pfam" id="PF13306">
    <property type="entry name" value="LRR_5"/>
    <property type="match status" value="1"/>
</dbReference>
<dbReference type="Gene3D" id="3.80.10.10">
    <property type="entry name" value="Ribonuclease Inhibitor"/>
    <property type="match status" value="6"/>
</dbReference>
<accession>A0A821TG40</accession>
<dbReference type="Pfam" id="PF12799">
    <property type="entry name" value="LRR_4"/>
    <property type="match status" value="1"/>
</dbReference>
<keyword evidence="2" id="KW-0677">Repeat</keyword>
<dbReference type="InterPro" id="IPR025875">
    <property type="entry name" value="Leu-rich_rpt_4"/>
</dbReference>
<dbReference type="EMBL" id="CAJOBZ010000023">
    <property type="protein sequence ID" value="CAF4870608.1"/>
    <property type="molecule type" value="Genomic_DNA"/>
</dbReference>
<dbReference type="SMART" id="SM00369">
    <property type="entry name" value="LRR_TYP"/>
    <property type="match status" value="26"/>
</dbReference>
<dbReference type="PROSITE" id="PS51450">
    <property type="entry name" value="LRR"/>
    <property type="match status" value="7"/>
</dbReference>
<dbReference type="PANTHER" id="PTHR24366:SF96">
    <property type="entry name" value="LEUCINE RICH REPEAT CONTAINING 53"/>
    <property type="match status" value="1"/>
</dbReference>
<feature type="chain" id="PRO_5032911275" description="Chaoptin" evidence="4">
    <location>
        <begin position="25"/>
        <end position="1424"/>
    </location>
</feature>
<protein>
    <recommendedName>
        <fullName evidence="7">Chaoptin</fullName>
    </recommendedName>
</protein>
<feature type="region of interest" description="Disordered" evidence="3">
    <location>
        <begin position="1278"/>
        <end position="1301"/>
    </location>
</feature>
<gene>
    <name evidence="5" type="ORF">PMACD_LOCUS8729</name>
</gene>
<keyword evidence="4" id="KW-0732">Signal</keyword>
<evidence type="ECO:0000313" key="6">
    <source>
        <dbReference type="Proteomes" id="UP000663880"/>
    </source>
</evidence>
<dbReference type="Pfam" id="PF13855">
    <property type="entry name" value="LRR_8"/>
    <property type="match status" value="6"/>
</dbReference>